<dbReference type="EMBL" id="JACHVT010000001">
    <property type="protein sequence ID" value="MBB2985131.1"/>
    <property type="molecule type" value="Genomic_DNA"/>
</dbReference>
<organism evidence="3 4">
    <name type="scientific">Terracoccus luteus</name>
    <dbReference type="NCBI Taxonomy" id="53356"/>
    <lineage>
        <taxon>Bacteria</taxon>
        <taxon>Bacillati</taxon>
        <taxon>Actinomycetota</taxon>
        <taxon>Actinomycetes</taxon>
        <taxon>Micrococcales</taxon>
        <taxon>Intrasporangiaceae</taxon>
        <taxon>Terracoccus</taxon>
    </lineage>
</organism>
<reference evidence="3 4" key="1">
    <citation type="submission" date="2018-10" db="EMBL/GenBank/DDBJ databases">
        <title>Sequencing the genomes of 1000 actinobacteria strains.</title>
        <authorList>
            <person name="Klenk H.-P."/>
        </authorList>
    </citation>
    <scope>NUCLEOTIDE SEQUENCE [LARGE SCALE GENOMIC DNA]</scope>
    <source>
        <strain evidence="3 4">DSM 44267</strain>
    </source>
</reference>
<proteinExistence type="predicted"/>
<name>A0A495XSX3_9MICO</name>
<sequence>MNAWLAIAVATAIAFGTKVAGHLVPAGVLERPRVRRVTGALPVALLAALVVTQTATGAGGSLVVDARLAAVAVAAVALLLRAPFLLVVVLGALTAAVLRAAGFA</sequence>
<dbReference type="EMBL" id="RBXT01000001">
    <property type="protein sequence ID" value="RKT77610.1"/>
    <property type="molecule type" value="Genomic_DNA"/>
</dbReference>
<evidence type="ECO:0000256" key="1">
    <source>
        <dbReference type="SAM" id="Phobius"/>
    </source>
</evidence>
<gene>
    <name evidence="3" type="ORF">DFJ68_1034</name>
    <name evidence="2" type="ORF">FHW14_000271</name>
</gene>
<dbReference type="RefSeq" id="WP_121031573.1">
    <property type="nucleotide sequence ID" value="NZ_JACHVT010000001.1"/>
</dbReference>
<feature type="transmembrane region" description="Helical" evidence="1">
    <location>
        <begin position="71"/>
        <end position="98"/>
    </location>
</feature>
<reference evidence="2 5" key="2">
    <citation type="submission" date="2020-08" db="EMBL/GenBank/DDBJ databases">
        <title>Genomic Encyclopedia of Type Strains, Phase IV (KMG-V): Genome sequencing to study the core and pangenomes of soil and plant-associated prokaryotes.</title>
        <authorList>
            <person name="Whitman W."/>
        </authorList>
    </citation>
    <scope>NUCLEOTIDE SEQUENCE [LARGE SCALE GENOMIC DNA]</scope>
    <source>
        <strain evidence="2 5">B3ACCR2</strain>
    </source>
</reference>
<evidence type="ECO:0000313" key="2">
    <source>
        <dbReference type="EMBL" id="MBB2985131.1"/>
    </source>
</evidence>
<evidence type="ECO:0000313" key="3">
    <source>
        <dbReference type="EMBL" id="RKT77610.1"/>
    </source>
</evidence>
<evidence type="ECO:0000313" key="5">
    <source>
        <dbReference type="Proteomes" id="UP000590811"/>
    </source>
</evidence>
<dbReference type="InterPro" id="IPR008407">
    <property type="entry name" value="Brnchd-chn_aa_trnsp_AzlD"/>
</dbReference>
<protein>
    <submittedName>
        <fullName evidence="3">Branched-subunit amino acid transport protein AzlD</fullName>
    </submittedName>
    <submittedName>
        <fullName evidence="2">Putative membrane protein</fullName>
    </submittedName>
</protein>
<dbReference type="Proteomes" id="UP000278440">
    <property type="component" value="Unassembled WGS sequence"/>
</dbReference>
<keyword evidence="4" id="KW-1185">Reference proteome</keyword>
<dbReference type="AlphaFoldDB" id="A0A495XSX3"/>
<dbReference type="Proteomes" id="UP000590811">
    <property type="component" value="Unassembled WGS sequence"/>
</dbReference>
<accession>A0A495XSX3</accession>
<keyword evidence="1" id="KW-1133">Transmembrane helix</keyword>
<feature type="transmembrane region" description="Helical" evidence="1">
    <location>
        <begin position="40"/>
        <end position="64"/>
    </location>
</feature>
<keyword evidence="1" id="KW-0812">Transmembrane</keyword>
<keyword evidence="1" id="KW-0472">Membrane</keyword>
<evidence type="ECO:0000313" key="4">
    <source>
        <dbReference type="Proteomes" id="UP000278440"/>
    </source>
</evidence>
<dbReference type="Pfam" id="PF05437">
    <property type="entry name" value="AzlD"/>
    <property type="match status" value="1"/>
</dbReference>
<comment type="caution">
    <text evidence="3">The sequence shown here is derived from an EMBL/GenBank/DDBJ whole genome shotgun (WGS) entry which is preliminary data.</text>
</comment>